<dbReference type="EMBL" id="JAWWNJ010000045">
    <property type="protein sequence ID" value="KAK7019038.1"/>
    <property type="molecule type" value="Genomic_DNA"/>
</dbReference>
<sequence>MTMVAAGDGDAGQAAVWPSAAIADVPHNAINRLGDVCTVKYALFEGSFTELIEAADACREPKDRKKIGKKNQGDERPTGYAQGSLTTQGQAACIVLSPDDGQELDAASKGCLMATFEGNLRDEVEFFG</sequence>
<name>A0AAW0AZK6_9AGAR</name>
<feature type="region of interest" description="Disordered" evidence="1">
    <location>
        <begin position="60"/>
        <end position="84"/>
    </location>
</feature>
<dbReference type="Proteomes" id="UP001362999">
    <property type="component" value="Unassembled WGS sequence"/>
</dbReference>
<gene>
    <name evidence="2" type="ORF">R3P38DRAFT_2783825</name>
</gene>
<reference evidence="2 3" key="1">
    <citation type="journal article" date="2024" name="J Genomics">
        <title>Draft genome sequencing and assembly of Favolaschia claudopus CIRM-BRFM 2984 isolated from oak limbs.</title>
        <authorList>
            <person name="Navarro D."/>
            <person name="Drula E."/>
            <person name="Chaduli D."/>
            <person name="Cazenave R."/>
            <person name="Ahrendt S."/>
            <person name="Wang J."/>
            <person name="Lipzen A."/>
            <person name="Daum C."/>
            <person name="Barry K."/>
            <person name="Grigoriev I.V."/>
            <person name="Favel A."/>
            <person name="Rosso M.N."/>
            <person name="Martin F."/>
        </authorList>
    </citation>
    <scope>NUCLEOTIDE SEQUENCE [LARGE SCALE GENOMIC DNA]</scope>
    <source>
        <strain evidence="2 3">CIRM-BRFM 2984</strain>
    </source>
</reference>
<proteinExistence type="predicted"/>
<evidence type="ECO:0000313" key="3">
    <source>
        <dbReference type="Proteomes" id="UP001362999"/>
    </source>
</evidence>
<evidence type="ECO:0000256" key="1">
    <source>
        <dbReference type="SAM" id="MobiDB-lite"/>
    </source>
</evidence>
<dbReference type="AlphaFoldDB" id="A0AAW0AZK6"/>
<keyword evidence="3" id="KW-1185">Reference proteome</keyword>
<evidence type="ECO:0000313" key="2">
    <source>
        <dbReference type="EMBL" id="KAK7019038.1"/>
    </source>
</evidence>
<comment type="caution">
    <text evidence="2">The sequence shown here is derived from an EMBL/GenBank/DDBJ whole genome shotgun (WGS) entry which is preliminary data.</text>
</comment>
<protein>
    <submittedName>
        <fullName evidence="2">Uncharacterized protein</fullName>
    </submittedName>
</protein>
<accession>A0AAW0AZK6</accession>
<organism evidence="2 3">
    <name type="scientific">Favolaschia claudopus</name>
    <dbReference type="NCBI Taxonomy" id="2862362"/>
    <lineage>
        <taxon>Eukaryota</taxon>
        <taxon>Fungi</taxon>
        <taxon>Dikarya</taxon>
        <taxon>Basidiomycota</taxon>
        <taxon>Agaricomycotina</taxon>
        <taxon>Agaricomycetes</taxon>
        <taxon>Agaricomycetidae</taxon>
        <taxon>Agaricales</taxon>
        <taxon>Marasmiineae</taxon>
        <taxon>Mycenaceae</taxon>
        <taxon>Favolaschia</taxon>
    </lineage>
</organism>